<evidence type="ECO:0000313" key="2">
    <source>
        <dbReference type="EMBL" id="KAL2609862.1"/>
    </source>
</evidence>
<organism evidence="2 3">
    <name type="scientific">Riccia fluitans</name>
    <dbReference type="NCBI Taxonomy" id="41844"/>
    <lineage>
        <taxon>Eukaryota</taxon>
        <taxon>Viridiplantae</taxon>
        <taxon>Streptophyta</taxon>
        <taxon>Embryophyta</taxon>
        <taxon>Marchantiophyta</taxon>
        <taxon>Marchantiopsida</taxon>
        <taxon>Marchantiidae</taxon>
        <taxon>Marchantiales</taxon>
        <taxon>Ricciaceae</taxon>
        <taxon>Riccia</taxon>
    </lineage>
</organism>
<comment type="caution">
    <text evidence="2">The sequence shown here is derived from an EMBL/GenBank/DDBJ whole genome shotgun (WGS) entry which is preliminary data.</text>
</comment>
<name>A0ABD1XLN1_9MARC</name>
<evidence type="ECO:0000259" key="1">
    <source>
        <dbReference type="Pfam" id="PF13966"/>
    </source>
</evidence>
<accession>A0ABD1XLN1</accession>
<dbReference type="InterPro" id="IPR026960">
    <property type="entry name" value="RVT-Znf"/>
</dbReference>
<feature type="domain" description="Reverse transcriptase zinc-binding" evidence="1">
    <location>
        <begin position="195"/>
        <end position="256"/>
    </location>
</feature>
<dbReference type="Proteomes" id="UP001605036">
    <property type="component" value="Unassembled WGS sequence"/>
</dbReference>
<reference evidence="2 3" key="1">
    <citation type="submission" date="2024-09" db="EMBL/GenBank/DDBJ databases">
        <title>Chromosome-scale assembly of Riccia fluitans.</title>
        <authorList>
            <person name="Paukszto L."/>
            <person name="Sawicki J."/>
            <person name="Karawczyk K."/>
            <person name="Piernik-Szablinska J."/>
            <person name="Szczecinska M."/>
            <person name="Mazdziarz M."/>
        </authorList>
    </citation>
    <scope>NUCLEOTIDE SEQUENCE [LARGE SCALE GENOMIC DNA]</scope>
    <source>
        <strain evidence="2">Rf_01</strain>
        <tissue evidence="2">Aerial parts of the thallus</tissue>
    </source>
</reference>
<proteinExistence type="predicted"/>
<sequence>MMQIKLLTGPYKQEWKLWTSEMALLLLSSWKFEEASTVDRLLKVWFRFRKFLRFSGEFTVVLANLPIVSLKKWWMLIGEECPDAFAMIEECAKKLGAVKVGDVSKEEWVQEIDVIRTGETWVGNVEAGAFVFRWLLRAQITVRPLQQVAGWVWQPDILVGERWELPNRIWLRMLYARSPSVEGLNRHWRVEQNDVIWRNRWRLLWAGKALMKHRTWIWRLLQLGFPTCERAEKWEKSDGKCPWCRGEKESIAHLALTPAGLTLLSEHCLACWKEQNGLVFEKKRAVASPRLVFLRAKVSVEAGWSRLRGEKRERVHGKDELFMAKAITALQEQEERERSVGRILNSCEEMSRLTEFDLGASVGLQISELSRVLATSGSSSSDGDASEDSVFG</sequence>
<dbReference type="EMBL" id="JBHFFA010000008">
    <property type="protein sequence ID" value="KAL2609862.1"/>
    <property type="molecule type" value="Genomic_DNA"/>
</dbReference>
<keyword evidence="3" id="KW-1185">Reference proteome</keyword>
<evidence type="ECO:0000313" key="3">
    <source>
        <dbReference type="Proteomes" id="UP001605036"/>
    </source>
</evidence>
<dbReference type="AlphaFoldDB" id="A0ABD1XLN1"/>
<protein>
    <recommendedName>
        <fullName evidence="1">Reverse transcriptase zinc-binding domain-containing protein</fullName>
    </recommendedName>
</protein>
<dbReference type="Pfam" id="PF13966">
    <property type="entry name" value="zf-RVT"/>
    <property type="match status" value="1"/>
</dbReference>
<gene>
    <name evidence="2" type="ORF">R1flu_028435</name>
</gene>